<dbReference type="InterPro" id="IPR011257">
    <property type="entry name" value="DNA_glycosylase"/>
</dbReference>
<keyword evidence="13" id="KW-1185">Reference proteome</keyword>
<proteinExistence type="inferred from homology"/>
<dbReference type="CDD" id="cd00056">
    <property type="entry name" value="ENDO3c"/>
    <property type="match status" value="1"/>
</dbReference>
<evidence type="ECO:0000256" key="7">
    <source>
        <dbReference type="ARBA" id="ARBA00023268"/>
    </source>
</evidence>
<keyword evidence="5" id="KW-0234">DNA repair</keyword>
<dbReference type="Gene3D" id="1.10.340.30">
    <property type="entry name" value="Hypothetical protein, domain 2"/>
    <property type="match status" value="1"/>
</dbReference>
<evidence type="ECO:0000313" key="12">
    <source>
        <dbReference type="EMBL" id="KAF0984415.1"/>
    </source>
</evidence>
<dbReference type="EC" id="4.2.99.18" evidence="2"/>
<evidence type="ECO:0000256" key="6">
    <source>
        <dbReference type="ARBA" id="ARBA00023239"/>
    </source>
</evidence>
<evidence type="ECO:0000259" key="11">
    <source>
        <dbReference type="SMART" id="SM00478"/>
    </source>
</evidence>
<name>A0A6A5CGL1_NAEFO</name>
<keyword evidence="6" id="KW-0456">Lyase</keyword>
<dbReference type="AlphaFoldDB" id="A0A6A5CGL1"/>
<dbReference type="GO" id="GO:0140078">
    <property type="term" value="F:class I DNA-(apurinic or apyrimidinic site) endonuclease activity"/>
    <property type="evidence" value="ECO:0007669"/>
    <property type="project" value="UniProtKB-EC"/>
</dbReference>
<dbReference type="SUPFAM" id="SSF55945">
    <property type="entry name" value="TATA-box binding protein-like"/>
    <property type="match status" value="1"/>
</dbReference>
<feature type="compositionally biased region" description="Basic and acidic residues" evidence="10">
    <location>
        <begin position="404"/>
        <end position="427"/>
    </location>
</feature>
<keyword evidence="7" id="KW-0511">Multifunctional enzyme</keyword>
<protein>
    <recommendedName>
        <fullName evidence="2">DNA-(apurinic or apyrimidinic site) lyase</fullName>
        <ecNumber evidence="2">4.2.99.18</ecNumber>
    </recommendedName>
</protein>
<evidence type="ECO:0000256" key="8">
    <source>
        <dbReference type="ARBA" id="ARBA00023295"/>
    </source>
</evidence>
<dbReference type="VEuPathDB" id="AmoebaDB:NF0099310"/>
<comment type="caution">
    <text evidence="12">The sequence shown here is derived from an EMBL/GenBank/DDBJ whole genome shotgun (WGS) entry which is preliminary data.</text>
</comment>
<comment type="catalytic activity">
    <reaction evidence="9">
        <text>2'-deoxyribonucleotide-(2'-deoxyribose 5'-phosphate)-2'-deoxyribonucleotide-DNA = a 3'-end 2'-deoxyribonucleotide-(2,3-dehydro-2,3-deoxyribose 5'-phosphate)-DNA + a 5'-end 5'-phospho-2'-deoxyribonucleoside-DNA + H(+)</text>
        <dbReference type="Rhea" id="RHEA:66592"/>
        <dbReference type="Rhea" id="RHEA-COMP:13180"/>
        <dbReference type="Rhea" id="RHEA-COMP:16897"/>
        <dbReference type="Rhea" id="RHEA-COMP:17067"/>
        <dbReference type="ChEBI" id="CHEBI:15378"/>
        <dbReference type="ChEBI" id="CHEBI:136412"/>
        <dbReference type="ChEBI" id="CHEBI:157695"/>
        <dbReference type="ChEBI" id="CHEBI:167181"/>
        <dbReference type="EC" id="4.2.99.18"/>
    </reaction>
</comment>
<feature type="region of interest" description="Disordered" evidence="10">
    <location>
        <begin position="400"/>
        <end position="455"/>
    </location>
</feature>
<dbReference type="GO" id="GO:0034039">
    <property type="term" value="F:8-oxo-7,8-dihydroguanine DNA N-glycosylase activity"/>
    <property type="evidence" value="ECO:0007669"/>
    <property type="project" value="TreeGrafter"/>
</dbReference>
<dbReference type="Proteomes" id="UP000444721">
    <property type="component" value="Unassembled WGS sequence"/>
</dbReference>
<reference evidence="12 13" key="1">
    <citation type="journal article" date="2019" name="Sci. Rep.">
        <title>Nanopore sequencing improves the draft genome of the human pathogenic amoeba Naegleria fowleri.</title>
        <authorList>
            <person name="Liechti N."/>
            <person name="Schurch N."/>
            <person name="Bruggmann R."/>
            <person name="Wittwer M."/>
        </authorList>
    </citation>
    <scope>NUCLEOTIDE SEQUENCE [LARGE SCALE GENOMIC DNA]</scope>
    <source>
        <strain evidence="12 13">ATCC 30894</strain>
    </source>
</reference>
<dbReference type="GO" id="GO:0006285">
    <property type="term" value="P:base-excision repair, AP site formation"/>
    <property type="evidence" value="ECO:0007669"/>
    <property type="project" value="TreeGrafter"/>
</dbReference>
<dbReference type="SUPFAM" id="SSF48150">
    <property type="entry name" value="DNA-glycosylase"/>
    <property type="match status" value="1"/>
</dbReference>
<evidence type="ECO:0000313" key="13">
    <source>
        <dbReference type="Proteomes" id="UP000444721"/>
    </source>
</evidence>
<dbReference type="EMBL" id="VFQX01000002">
    <property type="protein sequence ID" value="KAF0984415.1"/>
    <property type="molecule type" value="Genomic_DNA"/>
</dbReference>
<sequence length="486" mass="55527">MSKFRLMKFGTRLLDLETTLLCGQTFTWKHFKTPHASSFVGVLGNHVLELTTKPSSSHLIHSNSNDHFEELKNMITSKSTLSGSSDISCSAASSSVETDQYVYYRKLFPIAKNNQSESELSTEFSEPIDETTLYAEIEQLMDEFFHFNTYDICQLHENFATSDPKLFGKIVKYYQGWRLLKLDPIETLFSFICSSNNNVSRITKMVQSLCEDYGTYLGEFSIDEGNTTFPMYKFPTLEQLENSTEQALKDKNFGYRAKYIVQTIQKLKKKPENYLLTLQNKELFPTTQHVLDELKQFSGVGMKVASCIALYCCNRFDCVPTDVHILRIARNCYPSMKKCIQEKKTLSEKDVKLVMKEFVNIFGEYAGVAQMILYGSQLSQFKERIPQEVRESIFSEAKKKRSKKEMARSDEDSSDEQDNKDHEHNDAEALSSISSQEEVDQEPIIAPKKRKSNSIEKATEKIDDALIASQFSLNGCYAASTSSYIP</sequence>
<dbReference type="GO" id="GO:0006289">
    <property type="term" value="P:nucleotide-excision repair"/>
    <property type="evidence" value="ECO:0007669"/>
    <property type="project" value="InterPro"/>
</dbReference>
<comment type="similarity">
    <text evidence="1">Belongs to the type-1 OGG1 family.</text>
</comment>
<dbReference type="InterPro" id="IPR003265">
    <property type="entry name" value="HhH-GPD_domain"/>
</dbReference>
<dbReference type="GeneID" id="68107532"/>
<dbReference type="PANTHER" id="PTHR10242:SF2">
    <property type="entry name" value="N-GLYCOSYLASE_DNA LYASE"/>
    <property type="match status" value="1"/>
</dbReference>
<organism evidence="12 13">
    <name type="scientific">Naegleria fowleri</name>
    <name type="common">Brain eating amoeba</name>
    <dbReference type="NCBI Taxonomy" id="5763"/>
    <lineage>
        <taxon>Eukaryota</taxon>
        <taxon>Discoba</taxon>
        <taxon>Heterolobosea</taxon>
        <taxon>Tetramitia</taxon>
        <taxon>Eutetramitia</taxon>
        <taxon>Vahlkampfiidae</taxon>
        <taxon>Naegleria</taxon>
    </lineage>
</organism>
<evidence type="ECO:0000256" key="9">
    <source>
        <dbReference type="ARBA" id="ARBA00044632"/>
    </source>
</evidence>
<evidence type="ECO:0000256" key="5">
    <source>
        <dbReference type="ARBA" id="ARBA00023204"/>
    </source>
</evidence>
<dbReference type="VEuPathDB" id="AmoebaDB:FDP41_000314"/>
<keyword evidence="4" id="KW-0378">Hydrolase</keyword>
<evidence type="ECO:0000256" key="2">
    <source>
        <dbReference type="ARBA" id="ARBA00012720"/>
    </source>
</evidence>
<feature type="domain" description="HhH-GPD" evidence="11">
    <location>
        <begin position="193"/>
        <end position="377"/>
    </location>
</feature>
<dbReference type="SMART" id="SM00478">
    <property type="entry name" value="ENDO3c"/>
    <property type="match status" value="1"/>
</dbReference>
<dbReference type="Pfam" id="PF00730">
    <property type="entry name" value="HhH-GPD"/>
    <property type="match status" value="1"/>
</dbReference>
<dbReference type="RefSeq" id="XP_044569128.1">
    <property type="nucleotide sequence ID" value="XM_044706411.1"/>
</dbReference>
<accession>A0A6A5CGL1</accession>
<dbReference type="OMA" id="RLCEAYS"/>
<dbReference type="PANTHER" id="PTHR10242">
    <property type="entry name" value="8-OXOGUANINE DNA GLYCOSYLASE"/>
    <property type="match status" value="1"/>
</dbReference>
<evidence type="ECO:0000256" key="10">
    <source>
        <dbReference type="SAM" id="MobiDB-lite"/>
    </source>
</evidence>
<dbReference type="InterPro" id="IPR023170">
    <property type="entry name" value="HhH_base_excis_C"/>
</dbReference>
<keyword evidence="3" id="KW-0227">DNA damage</keyword>
<dbReference type="InterPro" id="IPR012904">
    <property type="entry name" value="OGG_N"/>
</dbReference>
<dbReference type="Gene3D" id="1.10.1670.10">
    <property type="entry name" value="Helix-hairpin-Helix base-excision DNA repair enzymes (C-terminal)"/>
    <property type="match status" value="1"/>
</dbReference>
<dbReference type="VEuPathDB" id="AmoebaDB:NfTy_000260"/>
<dbReference type="OrthoDB" id="238681at2759"/>
<evidence type="ECO:0000256" key="1">
    <source>
        <dbReference type="ARBA" id="ARBA00010679"/>
    </source>
</evidence>
<gene>
    <name evidence="12" type="ORF">FDP41_000314</name>
</gene>
<dbReference type="Pfam" id="PF07934">
    <property type="entry name" value="OGG_N"/>
    <property type="match status" value="1"/>
</dbReference>
<dbReference type="Gene3D" id="3.30.310.40">
    <property type="match status" value="1"/>
</dbReference>
<evidence type="ECO:0000256" key="3">
    <source>
        <dbReference type="ARBA" id="ARBA00022763"/>
    </source>
</evidence>
<dbReference type="InterPro" id="IPR052054">
    <property type="entry name" value="Oxidative_DNA_repair_enzyme"/>
</dbReference>
<dbReference type="GO" id="GO:0005634">
    <property type="term" value="C:nucleus"/>
    <property type="evidence" value="ECO:0007669"/>
    <property type="project" value="TreeGrafter"/>
</dbReference>
<evidence type="ECO:0000256" key="4">
    <source>
        <dbReference type="ARBA" id="ARBA00022801"/>
    </source>
</evidence>
<dbReference type="GO" id="GO:0003684">
    <property type="term" value="F:damaged DNA binding"/>
    <property type="evidence" value="ECO:0007669"/>
    <property type="project" value="InterPro"/>
</dbReference>
<keyword evidence="8" id="KW-0326">Glycosidase</keyword>